<evidence type="ECO:0000256" key="1">
    <source>
        <dbReference type="SAM" id="SignalP"/>
    </source>
</evidence>
<keyword evidence="1" id="KW-0732">Signal</keyword>
<dbReference type="RefSeq" id="WP_344310530.1">
    <property type="nucleotide sequence ID" value="NZ_BAAANO010000033.1"/>
</dbReference>
<evidence type="ECO:0000313" key="2">
    <source>
        <dbReference type="EMBL" id="GAA2013924.1"/>
    </source>
</evidence>
<dbReference type="EMBL" id="BAAANO010000033">
    <property type="protein sequence ID" value="GAA2013924.1"/>
    <property type="molecule type" value="Genomic_DNA"/>
</dbReference>
<evidence type="ECO:0000313" key="3">
    <source>
        <dbReference type="Proteomes" id="UP001500755"/>
    </source>
</evidence>
<dbReference type="PANTHER" id="PTHR43649">
    <property type="entry name" value="ARABINOSE-BINDING PROTEIN-RELATED"/>
    <property type="match status" value="1"/>
</dbReference>
<dbReference type="Gene3D" id="3.40.190.10">
    <property type="entry name" value="Periplasmic binding protein-like II"/>
    <property type="match status" value="1"/>
</dbReference>
<dbReference type="PROSITE" id="PS51257">
    <property type="entry name" value="PROKAR_LIPOPROTEIN"/>
    <property type="match status" value="1"/>
</dbReference>
<dbReference type="InterPro" id="IPR006059">
    <property type="entry name" value="SBP"/>
</dbReference>
<sequence length="467" mass="49981">MRFPRLRRSASACLALAATSALLLSACGTGGTGAASASEASAEGTLPELPTDTVTEIVFESYNLSGQDMWGDTFQGLIDEFNAENPHIEVTGQGVDSTNSASSVSTNTASSVQQQVLAGNPPDVGQMPFDTMAFSAESLNAANLSAVVGTDELAEQFGGEYPYNARAKVLADIDGATYGIPYVFSTPVFWINETLLQEAGIDPTTMDISTWDSVAELAKQVTAHTGKPSLSNTCVMTGGNWCMQSMYLSNGARALSEDRSTIEFGSEAAVDTVDTFKQMYEDGILSNADVATQYEEFARGESIAFHVNTAALQATYMAGAESGGWTLNTSTLPQFGDQPSVPTNSGSALVMYAQDPAKQAAAWEFMKFMTTPEAYEAITTGIGYLPLRDTMTHEGGPLYEWTEANPLVKSNLEQLQYMEPWVAYPGDQYSEVDRIQYVAIEDSIFNGGDPATLLPETAARAQELIEE</sequence>
<protein>
    <recommendedName>
        <fullName evidence="4">Carbohydrate ABC transporter substrate-binding protein, CUT1 family</fullName>
    </recommendedName>
</protein>
<dbReference type="Pfam" id="PF13416">
    <property type="entry name" value="SBP_bac_8"/>
    <property type="match status" value="1"/>
</dbReference>
<evidence type="ECO:0008006" key="4">
    <source>
        <dbReference type="Google" id="ProtNLM"/>
    </source>
</evidence>
<keyword evidence="3" id="KW-1185">Reference proteome</keyword>
<accession>A0ABN2TNY7</accession>
<organism evidence="2 3">
    <name type="scientific">Brevibacterium samyangense</name>
    <dbReference type="NCBI Taxonomy" id="366888"/>
    <lineage>
        <taxon>Bacteria</taxon>
        <taxon>Bacillati</taxon>
        <taxon>Actinomycetota</taxon>
        <taxon>Actinomycetes</taxon>
        <taxon>Micrococcales</taxon>
        <taxon>Brevibacteriaceae</taxon>
        <taxon>Brevibacterium</taxon>
    </lineage>
</organism>
<feature type="signal peptide" evidence="1">
    <location>
        <begin position="1"/>
        <end position="25"/>
    </location>
</feature>
<name>A0ABN2TNY7_9MICO</name>
<comment type="caution">
    <text evidence="2">The sequence shown here is derived from an EMBL/GenBank/DDBJ whole genome shotgun (WGS) entry which is preliminary data.</text>
</comment>
<proteinExistence type="predicted"/>
<dbReference type="SUPFAM" id="SSF53850">
    <property type="entry name" value="Periplasmic binding protein-like II"/>
    <property type="match status" value="1"/>
</dbReference>
<feature type="chain" id="PRO_5045547241" description="Carbohydrate ABC transporter substrate-binding protein, CUT1 family" evidence="1">
    <location>
        <begin position="26"/>
        <end position="467"/>
    </location>
</feature>
<reference evidence="2 3" key="1">
    <citation type="journal article" date="2019" name="Int. J. Syst. Evol. Microbiol.">
        <title>The Global Catalogue of Microorganisms (GCM) 10K type strain sequencing project: providing services to taxonomists for standard genome sequencing and annotation.</title>
        <authorList>
            <consortium name="The Broad Institute Genomics Platform"/>
            <consortium name="The Broad Institute Genome Sequencing Center for Infectious Disease"/>
            <person name="Wu L."/>
            <person name="Ma J."/>
        </authorList>
    </citation>
    <scope>NUCLEOTIDE SEQUENCE [LARGE SCALE GENOMIC DNA]</scope>
    <source>
        <strain evidence="2 3">JCM 14546</strain>
    </source>
</reference>
<dbReference type="InterPro" id="IPR050490">
    <property type="entry name" value="Bact_solute-bd_prot1"/>
</dbReference>
<dbReference type="Proteomes" id="UP001500755">
    <property type="component" value="Unassembled WGS sequence"/>
</dbReference>
<gene>
    <name evidence="2" type="ORF">GCM10009755_26960</name>
</gene>